<protein>
    <submittedName>
        <fullName evidence="2">Uncharacterized protein</fullName>
    </submittedName>
</protein>
<feature type="transmembrane region" description="Helical" evidence="1">
    <location>
        <begin position="73"/>
        <end position="93"/>
    </location>
</feature>
<evidence type="ECO:0000313" key="3">
    <source>
        <dbReference type="Proteomes" id="UP000248054"/>
    </source>
</evidence>
<gene>
    <name evidence="2" type="ORF">DFQ11_102267</name>
</gene>
<keyword evidence="1" id="KW-0472">Membrane</keyword>
<dbReference type="EMBL" id="QJTD01000002">
    <property type="protein sequence ID" value="PYE81693.1"/>
    <property type="molecule type" value="Genomic_DNA"/>
</dbReference>
<feature type="transmembrane region" description="Helical" evidence="1">
    <location>
        <begin position="27"/>
        <end position="47"/>
    </location>
</feature>
<feature type="transmembrane region" description="Helical" evidence="1">
    <location>
        <begin position="98"/>
        <end position="118"/>
    </location>
</feature>
<comment type="caution">
    <text evidence="2">The sequence shown here is derived from an EMBL/GenBank/DDBJ whole genome shotgun (WGS) entry which is preliminary data.</text>
</comment>
<reference evidence="2 3" key="1">
    <citation type="submission" date="2018-06" db="EMBL/GenBank/DDBJ databases">
        <title>Genomic Encyclopedia of Type Strains, Phase III (KMG-III): the genomes of soil and plant-associated and newly described type strains.</title>
        <authorList>
            <person name="Whitman W."/>
        </authorList>
    </citation>
    <scope>NUCLEOTIDE SEQUENCE [LARGE SCALE GENOMIC DNA]</scope>
    <source>
        <strain evidence="2 3">CECT 7945</strain>
    </source>
</reference>
<dbReference type="Proteomes" id="UP000248054">
    <property type="component" value="Unassembled WGS sequence"/>
</dbReference>
<dbReference type="AlphaFoldDB" id="A0A2V4XJ61"/>
<sequence>MDKPQFKLTKENLKSQPGDKKEFYRKILIGSIAATVVGATPFLFYLYEYVPSTEKWDTILGTYHSKQYGDANVAMWVFSMKIIPLVLSLVWFFTCRHWWYHVLIIPITMFSFQCIGALNDDVRFMDEFHILYLLPIMAIIFPSIYLIRAQMFNKINNVDKTLEELEEEFMIKPKGVWGKVKQYF</sequence>
<organism evidence="2 3">
    <name type="scientific">Winogradskyella epiphytica</name>
    <dbReference type="NCBI Taxonomy" id="262005"/>
    <lineage>
        <taxon>Bacteria</taxon>
        <taxon>Pseudomonadati</taxon>
        <taxon>Bacteroidota</taxon>
        <taxon>Flavobacteriia</taxon>
        <taxon>Flavobacteriales</taxon>
        <taxon>Flavobacteriaceae</taxon>
        <taxon>Winogradskyella</taxon>
    </lineage>
</organism>
<feature type="transmembrane region" description="Helical" evidence="1">
    <location>
        <begin position="130"/>
        <end position="147"/>
    </location>
</feature>
<keyword evidence="1" id="KW-0812">Transmembrane</keyword>
<evidence type="ECO:0000313" key="2">
    <source>
        <dbReference type="EMBL" id="PYE81693.1"/>
    </source>
</evidence>
<keyword evidence="3" id="KW-1185">Reference proteome</keyword>
<proteinExistence type="predicted"/>
<name>A0A2V4XJ61_9FLAO</name>
<evidence type="ECO:0000256" key="1">
    <source>
        <dbReference type="SAM" id="Phobius"/>
    </source>
</evidence>
<accession>A0A2V4XJ61</accession>
<keyword evidence="1" id="KW-1133">Transmembrane helix</keyword>